<evidence type="ECO:0000256" key="2">
    <source>
        <dbReference type="ARBA" id="ARBA00023125"/>
    </source>
</evidence>
<comment type="subcellular location">
    <subcellularLocation>
        <location evidence="3">Nucleus</location>
    </subcellularLocation>
</comment>
<keyword evidence="2 3" id="KW-0238">DNA-binding</keyword>
<evidence type="ECO:0000256" key="4">
    <source>
        <dbReference type="SAM" id="MobiDB-lite"/>
    </source>
</evidence>
<sequence length="253" mass="28731">MQRVTQYSPADSTTSTGYDSNNSDIGDHSSPQCGTLAAYGRQYPCYNQPPSHLSSMYASQPASSFHYGHTPRHPPRNYLSPSNSGVTLMNQHHPQFPYWNTHVPPPFPHTTYCSSYAENSYSNSVMSSSGSPQQSAQDSVMSECESEGGMCAGGPIKLWQFLLELLQSNEVNCIEWTNNNPYEFRFTDRVEVARLWGKRKNKPKMNYEKLARSLRYYYGKDMIEKGQPGEKYVYHFTKNLMSKEFLSPTPSSH</sequence>
<dbReference type="AlphaFoldDB" id="A0AA39H1D8"/>
<dbReference type="PANTHER" id="PTHR11849">
    <property type="entry name" value="ETS"/>
    <property type="match status" value="1"/>
</dbReference>
<accession>A0AA39H1D8</accession>
<dbReference type="InterPro" id="IPR036390">
    <property type="entry name" value="WH_DNA-bd_sf"/>
</dbReference>
<dbReference type="GO" id="GO:0043565">
    <property type="term" value="F:sequence-specific DNA binding"/>
    <property type="evidence" value="ECO:0007669"/>
    <property type="project" value="InterPro"/>
</dbReference>
<protein>
    <recommendedName>
        <fullName evidence="5">ETS domain-containing protein</fullName>
    </recommendedName>
</protein>
<organism evidence="6 7">
    <name type="scientific">Steinernema hermaphroditum</name>
    <dbReference type="NCBI Taxonomy" id="289476"/>
    <lineage>
        <taxon>Eukaryota</taxon>
        <taxon>Metazoa</taxon>
        <taxon>Ecdysozoa</taxon>
        <taxon>Nematoda</taxon>
        <taxon>Chromadorea</taxon>
        <taxon>Rhabditida</taxon>
        <taxon>Tylenchina</taxon>
        <taxon>Panagrolaimomorpha</taxon>
        <taxon>Strongyloidoidea</taxon>
        <taxon>Steinernematidae</taxon>
        <taxon>Steinernema</taxon>
    </lineage>
</organism>
<evidence type="ECO:0000256" key="3">
    <source>
        <dbReference type="RuleBase" id="RU004019"/>
    </source>
</evidence>
<keyword evidence="3" id="KW-0539">Nucleus</keyword>
<dbReference type="SUPFAM" id="SSF46785">
    <property type="entry name" value="Winged helix' DNA-binding domain"/>
    <property type="match status" value="1"/>
</dbReference>
<dbReference type="InterPro" id="IPR046328">
    <property type="entry name" value="ETS_fam"/>
</dbReference>
<dbReference type="Pfam" id="PF00178">
    <property type="entry name" value="Ets"/>
    <property type="match status" value="1"/>
</dbReference>
<dbReference type="PRINTS" id="PR00454">
    <property type="entry name" value="ETSDOMAIN"/>
</dbReference>
<evidence type="ECO:0000256" key="1">
    <source>
        <dbReference type="ARBA" id="ARBA00005562"/>
    </source>
</evidence>
<reference evidence="6" key="1">
    <citation type="submission" date="2023-06" db="EMBL/GenBank/DDBJ databases">
        <title>Genomic analysis of the entomopathogenic nematode Steinernema hermaphroditum.</title>
        <authorList>
            <person name="Schwarz E.M."/>
            <person name="Heppert J.K."/>
            <person name="Baniya A."/>
            <person name="Schwartz H.T."/>
            <person name="Tan C.-H."/>
            <person name="Antoshechkin I."/>
            <person name="Sternberg P.W."/>
            <person name="Goodrich-Blair H."/>
            <person name="Dillman A.R."/>
        </authorList>
    </citation>
    <scope>NUCLEOTIDE SEQUENCE</scope>
    <source>
        <strain evidence="6">PS9179</strain>
        <tissue evidence="6">Whole animal</tissue>
    </source>
</reference>
<dbReference type="InterPro" id="IPR000418">
    <property type="entry name" value="Ets_dom"/>
</dbReference>
<feature type="domain" description="ETS" evidence="5">
    <location>
        <begin position="156"/>
        <end position="237"/>
    </location>
</feature>
<dbReference type="SMART" id="SM00413">
    <property type="entry name" value="ETS"/>
    <property type="match status" value="1"/>
</dbReference>
<dbReference type="PROSITE" id="PS00346">
    <property type="entry name" value="ETS_DOMAIN_2"/>
    <property type="match status" value="1"/>
</dbReference>
<gene>
    <name evidence="6" type="ORF">QR680_002115</name>
</gene>
<dbReference type="InterPro" id="IPR036388">
    <property type="entry name" value="WH-like_DNA-bd_sf"/>
</dbReference>
<proteinExistence type="inferred from homology"/>
<feature type="region of interest" description="Disordered" evidence="4">
    <location>
        <begin position="1"/>
        <end position="29"/>
    </location>
</feature>
<dbReference type="GO" id="GO:0000981">
    <property type="term" value="F:DNA-binding transcription factor activity, RNA polymerase II-specific"/>
    <property type="evidence" value="ECO:0007669"/>
    <property type="project" value="TreeGrafter"/>
</dbReference>
<evidence type="ECO:0000313" key="6">
    <source>
        <dbReference type="EMBL" id="KAK0397401.1"/>
    </source>
</evidence>
<dbReference type="Proteomes" id="UP001175271">
    <property type="component" value="Unassembled WGS sequence"/>
</dbReference>
<dbReference type="EMBL" id="JAUCMV010000005">
    <property type="protein sequence ID" value="KAK0397401.1"/>
    <property type="molecule type" value="Genomic_DNA"/>
</dbReference>
<dbReference type="GO" id="GO:0005634">
    <property type="term" value="C:nucleus"/>
    <property type="evidence" value="ECO:0007669"/>
    <property type="project" value="UniProtKB-SubCell"/>
</dbReference>
<name>A0AA39H1D8_9BILA</name>
<dbReference type="PROSITE" id="PS00345">
    <property type="entry name" value="ETS_DOMAIN_1"/>
    <property type="match status" value="1"/>
</dbReference>
<dbReference type="GO" id="GO:0030154">
    <property type="term" value="P:cell differentiation"/>
    <property type="evidence" value="ECO:0007669"/>
    <property type="project" value="TreeGrafter"/>
</dbReference>
<evidence type="ECO:0000313" key="7">
    <source>
        <dbReference type="Proteomes" id="UP001175271"/>
    </source>
</evidence>
<dbReference type="Gene3D" id="1.10.10.10">
    <property type="entry name" value="Winged helix-like DNA-binding domain superfamily/Winged helix DNA-binding domain"/>
    <property type="match status" value="1"/>
</dbReference>
<comment type="similarity">
    <text evidence="1 3">Belongs to the ETS family.</text>
</comment>
<keyword evidence="7" id="KW-1185">Reference proteome</keyword>
<evidence type="ECO:0000259" key="5">
    <source>
        <dbReference type="PROSITE" id="PS50061"/>
    </source>
</evidence>
<dbReference type="PANTHER" id="PTHR11849:SF289">
    <property type="entry name" value="ETS-LIKE PROTEIN POINTED"/>
    <property type="match status" value="1"/>
</dbReference>
<comment type="caution">
    <text evidence="6">The sequence shown here is derived from an EMBL/GenBank/DDBJ whole genome shotgun (WGS) entry which is preliminary data.</text>
</comment>
<dbReference type="PROSITE" id="PS50061">
    <property type="entry name" value="ETS_DOMAIN_3"/>
    <property type="match status" value="1"/>
</dbReference>